<dbReference type="KEGG" id="meg:DKB62_09570"/>
<sequence length="68" mass="7657">MSVRMIPFSSDKKAGICDALFSVQEAEKAVAFHRSLHGYEATPLRHLKNLVNCKLNLNGKLQVEFEQP</sequence>
<evidence type="ECO:0000313" key="1">
    <source>
        <dbReference type="EMBL" id="AXL21791.1"/>
    </source>
</evidence>
<dbReference type="InterPro" id="IPR036052">
    <property type="entry name" value="TrpB-like_PALP_sf"/>
</dbReference>
<dbReference type="GO" id="GO:1901605">
    <property type="term" value="P:alpha-amino acid metabolic process"/>
    <property type="evidence" value="ECO:0007669"/>
    <property type="project" value="UniProtKB-ARBA"/>
</dbReference>
<dbReference type="EMBL" id="CP029462">
    <property type="protein sequence ID" value="AXL21791.1"/>
    <property type="molecule type" value="Genomic_DNA"/>
</dbReference>
<dbReference type="RefSeq" id="WP_107196552.1">
    <property type="nucleotide sequence ID" value="NZ_CP029462.1"/>
</dbReference>
<dbReference type="Proteomes" id="UP000254337">
    <property type="component" value="Chromosome"/>
</dbReference>
<dbReference type="AlphaFoldDB" id="A0A346B0Z8"/>
<gene>
    <name evidence="1" type="ORF">DKB62_09570</name>
</gene>
<keyword evidence="2" id="KW-1185">Reference proteome</keyword>
<name>A0A346B0Z8_9FIRM</name>
<accession>A0A346B0Z8</accession>
<proteinExistence type="predicted"/>
<organism evidence="1 2">
    <name type="scientific">Megasphaera stantonii</name>
    <dbReference type="NCBI Taxonomy" id="2144175"/>
    <lineage>
        <taxon>Bacteria</taxon>
        <taxon>Bacillati</taxon>
        <taxon>Bacillota</taxon>
        <taxon>Negativicutes</taxon>
        <taxon>Veillonellales</taxon>
        <taxon>Veillonellaceae</taxon>
        <taxon>Megasphaera</taxon>
    </lineage>
</organism>
<dbReference type="Gene3D" id="3.40.50.1100">
    <property type="match status" value="1"/>
</dbReference>
<evidence type="ECO:0000313" key="2">
    <source>
        <dbReference type="Proteomes" id="UP000254337"/>
    </source>
</evidence>
<protein>
    <submittedName>
        <fullName evidence="1">Uncharacterized protein</fullName>
    </submittedName>
</protein>
<reference evidence="1 2" key="1">
    <citation type="submission" date="2018-05" db="EMBL/GenBank/DDBJ databases">
        <title>Complete genome sequence of Megasphaera sp. AJH120T, isolated from the ceca of a chicken.</title>
        <authorList>
            <person name="Maki J."/>
            <person name="Looft T."/>
        </authorList>
    </citation>
    <scope>NUCLEOTIDE SEQUENCE [LARGE SCALE GENOMIC DNA]</scope>
    <source>
        <strain evidence="1 2">AJH120</strain>
    </source>
</reference>